<dbReference type="GO" id="GO:0005737">
    <property type="term" value="C:cytoplasm"/>
    <property type="evidence" value="ECO:0007669"/>
    <property type="project" value="UniProtKB-SubCell"/>
</dbReference>
<evidence type="ECO:0000256" key="4">
    <source>
        <dbReference type="ARBA" id="ARBA00022468"/>
    </source>
</evidence>
<dbReference type="AlphaFoldDB" id="A0A1Y2CHX9"/>
<dbReference type="EMBL" id="MCOG01000107">
    <property type="protein sequence ID" value="ORY46653.1"/>
    <property type="molecule type" value="Genomic_DNA"/>
</dbReference>
<evidence type="ECO:0000256" key="6">
    <source>
        <dbReference type="SAM" id="MobiDB-lite"/>
    </source>
</evidence>
<feature type="compositionally biased region" description="Polar residues" evidence="6">
    <location>
        <begin position="737"/>
        <end position="754"/>
    </location>
</feature>
<evidence type="ECO:0000256" key="3">
    <source>
        <dbReference type="ARBA" id="ARBA00015817"/>
    </source>
</evidence>
<dbReference type="Proteomes" id="UP000193920">
    <property type="component" value="Unassembled WGS sequence"/>
</dbReference>
<dbReference type="InterPro" id="IPR045700">
    <property type="entry name" value="Rab3GAP1"/>
</dbReference>
<dbReference type="PANTHER" id="PTHR21422:SF9">
    <property type="entry name" value="RAB3 GTPASE-ACTIVATING PROTEIN CATALYTIC SUBUNIT"/>
    <property type="match status" value="1"/>
</dbReference>
<dbReference type="PANTHER" id="PTHR21422">
    <property type="entry name" value="RAB3 GTPASE-ACTIVATING PROTEIN CATALYTIC SUBUNIT"/>
    <property type="match status" value="1"/>
</dbReference>
<organism evidence="8 9">
    <name type="scientific">Neocallimastix californiae</name>
    <dbReference type="NCBI Taxonomy" id="1754190"/>
    <lineage>
        <taxon>Eukaryota</taxon>
        <taxon>Fungi</taxon>
        <taxon>Fungi incertae sedis</taxon>
        <taxon>Chytridiomycota</taxon>
        <taxon>Chytridiomycota incertae sedis</taxon>
        <taxon>Neocallimastigomycetes</taxon>
        <taxon>Neocallimastigales</taxon>
        <taxon>Neocallimastigaceae</taxon>
        <taxon>Neocallimastix</taxon>
    </lineage>
</organism>
<feature type="compositionally biased region" description="Basic and acidic residues" evidence="6">
    <location>
        <begin position="667"/>
        <end position="712"/>
    </location>
</feature>
<feature type="region of interest" description="Disordered" evidence="6">
    <location>
        <begin position="654"/>
        <end position="754"/>
    </location>
</feature>
<dbReference type="GO" id="GO:0005096">
    <property type="term" value="F:GTPase activator activity"/>
    <property type="evidence" value="ECO:0007669"/>
    <property type="project" value="UniProtKB-KW"/>
</dbReference>
<evidence type="ECO:0000313" key="8">
    <source>
        <dbReference type="EMBL" id="ORY46653.1"/>
    </source>
</evidence>
<feature type="domain" description="Rab3GAP catalytic subunit conserved" evidence="7">
    <location>
        <begin position="775"/>
        <end position="932"/>
    </location>
</feature>
<comment type="caution">
    <text evidence="8">The sequence shown here is derived from an EMBL/GenBank/DDBJ whole genome shotgun (WGS) entry which is preliminary data.</text>
</comment>
<comment type="similarity">
    <text evidence="2">Belongs to the Rab3-GAP catalytic subunit family.</text>
</comment>
<evidence type="ECO:0000256" key="1">
    <source>
        <dbReference type="ARBA" id="ARBA00004496"/>
    </source>
</evidence>
<dbReference type="Pfam" id="PF13890">
    <property type="entry name" value="Rab3-GTPase_cat"/>
    <property type="match status" value="1"/>
</dbReference>
<dbReference type="InterPro" id="IPR026147">
    <property type="entry name" value="Rab3GAP1_conserved"/>
</dbReference>
<comment type="subcellular location">
    <subcellularLocation>
        <location evidence="1">Cytoplasm</location>
    </subcellularLocation>
</comment>
<name>A0A1Y2CHX9_9FUNG</name>
<evidence type="ECO:0000313" key="9">
    <source>
        <dbReference type="Proteomes" id="UP000193920"/>
    </source>
</evidence>
<evidence type="ECO:0000256" key="2">
    <source>
        <dbReference type="ARBA" id="ARBA00008856"/>
    </source>
</evidence>
<accession>A0A1Y2CHX9</accession>
<proteinExistence type="inferred from homology"/>
<protein>
    <recommendedName>
        <fullName evidence="3">Rab3 GTPase-activating protein catalytic subunit</fullName>
    </recommendedName>
</protein>
<dbReference type="STRING" id="1754190.A0A1Y2CHX9"/>
<evidence type="ECO:0000256" key="5">
    <source>
        <dbReference type="ARBA" id="ARBA00022490"/>
    </source>
</evidence>
<reference evidence="8 9" key="1">
    <citation type="submission" date="2016-08" db="EMBL/GenBank/DDBJ databases">
        <title>A Parts List for Fungal Cellulosomes Revealed by Comparative Genomics.</title>
        <authorList>
            <consortium name="DOE Joint Genome Institute"/>
            <person name="Haitjema C.H."/>
            <person name="Gilmore S.P."/>
            <person name="Henske J.K."/>
            <person name="Solomon K.V."/>
            <person name="De Groot R."/>
            <person name="Kuo A."/>
            <person name="Mondo S.J."/>
            <person name="Salamov A.A."/>
            <person name="Labutti K."/>
            <person name="Zhao Z."/>
            <person name="Chiniquy J."/>
            <person name="Barry K."/>
            <person name="Brewer H.M."/>
            <person name="Purvine S.O."/>
            <person name="Wright A.T."/>
            <person name="Boxma B."/>
            <person name="Van Alen T."/>
            <person name="Hackstein J.H."/>
            <person name="Baker S.E."/>
            <person name="Grigoriev I.V."/>
            <person name="O'Malley M.A."/>
        </authorList>
    </citation>
    <scope>NUCLEOTIDE SEQUENCE [LARGE SCALE GENOMIC DNA]</scope>
    <source>
        <strain evidence="8 9">G1</strain>
    </source>
</reference>
<dbReference type="OrthoDB" id="17346at2759"/>
<keyword evidence="5" id="KW-0963">Cytoplasm</keyword>
<keyword evidence="9" id="KW-1185">Reference proteome</keyword>
<evidence type="ECO:0000259" key="7">
    <source>
        <dbReference type="Pfam" id="PF13890"/>
    </source>
</evidence>
<gene>
    <name evidence="8" type="ORF">LY90DRAFT_509199</name>
</gene>
<sequence>MNKEDDEIFEIIDYTSIGSWEKLVASIEEVIHLWGIDDGKLGSFDPDIISSLSDIGDVDNEETPYMRQEKLVMGETMFILSYHYLPGKEQYSENNMWKSRGKCFNYNWNDNDDTLIDTNKVLLKKRSTINNKIDTSNIDMTLPVKSKTNLERKIEFHNSELSRLQSPFHSLITIPIQSDGMPSSTQSYANPLHRWTGFTHLLTIEVYNTSKNHLSTTTLDVNTANLLISSFSIAFHNTGCILPIFVPVASSSKSLFTGLASFQLDPSGDGLQQCDVEIKFNSMFMPYVPKKYQGVINLTNFFIHRCINNSLNIKIEDKFFDDRIGKMIDNIRMASVYIYRIENWDNKSYFYTGDFSPPLPLIPFGTTSDPLFCLSLHVHFNYCSPLDFIDDMNKEKELDPFDTPVWIIRRLWKTDNTDKRYGLYQTLSGVLQAWQRSASVLSQNNDILNQIRPGDIFNNSLFFKSSYGLNVNNAESDNSFSIVDNLDIRNVLYSLFRSENSDKTEENEAAINLTQQIHSNITIPPGSFLWELGIFLLNTTSPSCTFRYKQTTLFGFLKAIWADTVMVFNKCWETCTYIPRVNIKSYTNRLSDWQFYGYDEITKSPNICLKFNLLQQKLEMLNCCAISDNSGDALEKLFDKITADDDSEFLDAHYDSNIDSDMEEINNDDRREEDKEGTQTGEIIEKEKEDESKTIKEHESSNHEELELKRTSEVSSSIENKNEIEDDEENDKDEAKNSVSELPSHINNSKIDVNRQNSTDSEAFFDTIDYELVPERQGNLKIHPYLTLIKTGEPLYIPELQEPGSLTEDMIQEQEELFEHLGSSHEATKQRAKLQSRHLQSDMEAFKAANPNAIFEDFVRWQSPRDWIVEDNGEDQDVLDEDAYNKKHGRLSMRMTEPGNLWIEIWKKSKAIPINKQEPIFDYKDIAEKILIQLFNIPPQFIYIHLLPDMFIACYNILASHHLIKKIPFLENVIKNLGAAITSIRWRDLNMDYSFHQLLDLTSMFRDAEVLLEKAISLLSKLPEQYQLVEKLLLYSDAVVHTDEEQSCICRLFGFENEEKINPTSKEFIFRSVISKYGDTDQPLMQRMYVLQRDNEFRVVESKAYDTTDI</sequence>
<keyword evidence="4" id="KW-0343">GTPase activation</keyword>